<dbReference type="EMBL" id="PDYG01000014">
    <property type="protein sequence ID" value="PHU38193.1"/>
    <property type="molecule type" value="Genomic_DNA"/>
</dbReference>
<dbReference type="PANTHER" id="PTHR37316:SF3">
    <property type="entry name" value="TEICHOIC ACID GLYCEROL-PHOSPHATE TRANSFERASE"/>
    <property type="match status" value="1"/>
</dbReference>
<keyword evidence="5" id="KW-0777">Teichoic acid biosynthesis</keyword>
<keyword evidence="4 7" id="KW-0808">Transferase</keyword>
<proteinExistence type="inferred from homology"/>
<dbReference type="Proteomes" id="UP000224563">
    <property type="component" value="Unassembled WGS sequence"/>
</dbReference>
<comment type="subcellular location">
    <subcellularLocation>
        <location evidence="1">Cell membrane</location>
        <topology evidence="1">Peripheral membrane protein</topology>
    </subcellularLocation>
</comment>
<reference evidence="7 8" key="2">
    <citation type="submission" date="2017-10" db="EMBL/GenBank/DDBJ databases">
        <authorList>
            <person name="Banno H."/>
            <person name="Chua N.-H."/>
        </authorList>
    </citation>
    <scope>NUCLEOTIDE SEQUENCE [LARGE SCALE GENOMIC DNA]</scope>
    <source>
        <strain evidence="7 8">JK623</strain>
    </source>
</reference>
<dbReference type="RefSeq" id="WP_099385737.1">
    <property type="nucleotide sequence ID" value="NZ_JANSWH010000080.1"/>
</dbReference>
<dbReference type="GO" id="GO:0019350">
    <property type="term" value="P:teichoic acid biosynthetic process"/>
    <property type="evidence" value="ECO:0007669"/>
    <property type="project" value="UniProtKB-KW"/>
</dbReference>
<dbReference type="InterPro" id="IPR007554">
    <property type="entry name" value="Glycerophosphate_synth"/>
</dbReference>
<protein>
    <submittedName>
        <fullName evidence="7">CDP-glycerol--glycerophosphate glycerophosphotransferase</fullName>
    </submittedName>
</protein>
<dbReference type="InterPro" id="IPR051612">
    <property type="entry name" value="Teichoic_Acid_Biosynth"/>
</dbReference>
<dbReference type="Gene3D" id="3.40.50.12580">
    <property type="match status" value="1"/>
</dbReference>
<evidence type="ECO:0000313" key="7">
    <source>
        <dbReference type="EMBL" id="PHU38193.1"/>
    </source>
</evidence>
<evidence type="ECO:0000256" key="4">
    <source>
        <dbReference type="ARBA" id="ARBA00022679"/>
    </source>
</evidence>
<organism evidence="7 8">
    <name type="scientific">Agathobacter ruminis</name>
    <dbReference type="NCBI Taxonomy" id="1712665"/>
    <lineage>
        <taxon>Bacteria</taxon>
        <taxon>Bacillati</taxon>
        <taxon>Bacillota</taxon>
        <taxon>Clostridia</taxon>
        <taxon>Lachnospirales</taxon>
        <taxon>Lachnospiraceae</taxon>
        <taxon>Agathobacter</taxon>
    </lineage>
</organism>
<comment type="similarity">
    <text evidence="2">Belongs to the CDP-glycerol glycerophosphotransferase family.</text>
</comment>
<dbReference type="Gene3D" id="3.40.50.11820">
    <property type="match status" value="1"/>
</dbReference>
<evidence type="ECO:0000256" key="3">
    <source>
        <dbReference type="ARBA" id="ARBA00022475"/>
    </source>
</evidence>
<sequence length="417" mass="49886">MAFLQKITKLVKKNIVLRVTARELVYWMKRQQYRHYAKMTPVEKRTVLFCVFGGKSFSCTPKAVYRYMKSSGRFNGWRYIWLIEDESVIPESERDDSTIIMQMSEAWKAFATAEYWFCNYNIPDYIYPKSMQTYVQCWHGTPLKRLGYDIQKADNAMNGRFEIRRRYRIDAKKFAYLLSPSAFCTDIFASAWNLRACNMTNKILEVGYPRNDSLFQFNELDVLRIKQNILKNEFEQSKEKKVILYAPTWRDNQYDLKIGYTYQPPIDFDKLQKELGKDYIILFRAHYLVANSFDFEKYKGFVYDVSLYPDINELYMCADLLITDYSSVLFDYANLKRPMIFYMYDLERYQEDIRGFYINLEEMPGPIVKTQSELISAIKYSKKYEKEYGEFLMKYNRLDDGKAAERLVMRVIKDYEG</sequence>
<evidence type="ECO:0000256" key="2">
    <source>
        <dbReference type="ARBA" id="ARBA00010488"/>
    </source>
</evidence>
<dbReference type="SUPFAM" id="SSF53756">
    <property type="entry name" value="UDP-Glycosyltransferase/glycogen phosphorylase"/>
    <property type="match status" value="1"/>
</dbReference>
<dbReference type="Pfam" id="PF04464">
    <property type="entry name" value="Glyphos_transf"/>
    <property type="match status" value="1"/>
</dbReference>
<dbReference type="InterPro" id="IPR043149">
    <property type="entry name" value="TagF_N"/>
</dbReference>
<keyword evidence="6" id="KW-0472">Membrane</keyword>
<dbReference type="PANTHER" id="PTHR37316">
    <property type="entry name" value="TEICHOIC ACID GLYCEROL-PHOSPHATE PRIMASE"/>
    <property type="match status" value="1"/>
</dbReference>
<keyword evidence="3" id="KW-1003">Cell membrane</keyword>
<comment type="caution">
    <text evidence="7">The sequence shown here is derived from an EMBL/GenBank/DDBJ whole genome shotgun (WGS) entry which is preliminary data.</text>
</comment>
<evidence type="ECO:0000256" key="5">
    <source>
        <dbReference type="ARBA" id="ARBA00022944"/>
    </source>
</evidence>
<dbReference type="GO" id="GO:0005886">
    <property type="term" value="C:plasma membrane"/>
    <property type="evidence" value="ECO:0007669"/>
    <property type="project" value="UniProtKB-SubCell"/>
</dbReference>
<evidence type="ECO:0000256" key="1">
    <source>
        <dbReference type="ARBA" id="ARBA00004202"/>
    </source>
</evidence>
<dbReference type="GO" id="GO:0047355">
    <property type="term" value="F:CDP-glycerol glycerophosphotransferase activity"/>
    <property type="evidence" value="ECO:0007669"/>
    <property type="project" value="InterPro"/>
</dbReference>
<dbReference type="InterPro" id="IPR043148">
    <property type="entry name" value="TagF_C"/>
</dbReference>
<keyword evidence="8" id="KW-1185">Reference proteome</keyword>
<evidence type="ECO:0000256" key="6">
    <source>
        <dbReference type="ARBA" id="ARBA00023136"/>
    </source>
</evidence>
<dbReference type="AlphaFoldDB" id="A0A2G3E543"/>
<gene>
    <name evidence="7" type="ORF">CSX02_04065</name>
</gene>
<accession>A0A2G3E543</accession>
<reference evidence="7 8" key="1">
    <citation type="submission" date="2017-10" db="EMBL/GenBank/DDBJ databases">
        <title>Resolving the taxonomy of Roseburia spp., Eubacterium rectale and Agathobacter spp. through phylogenomic analysis.</title>
        <authorList>
            <person name="Sheridan P.O."/>
            <person name="Walker A.W."/>
            <person name="Duncan S.H."/>
            <person name="Scott K.P."/>
            <person name="Toole P.W.O."/>
            <person name="Luis P."/>
            <person name="Flint H.J."/>
        </authorList>
    </citation>
    <scope>NUCLEOTIDE SEQUENCE [LARGE SCALE GENOMIC DNA]</scope>
    <source>
        <strain evidence="7 8">JK623</strain>
    </source>
</reference>
<evidence type="ECO:0000313" key="8">
    <source>
        <dbReference type="Proteomes" id="UP000224563"/>
    </source>
</evidence>
<name>A0A2G3E543_9FIRM</name>